<evidence type="ECO:0008006" key="3">
    <source>
        <dbReference type="Google" id="ProtNLM"/>
    </source>
</evidence>
<evidence type="ECO:0000313" key="2">
    <source>
        <dbReference type="Proteomes" id="UP000683246"/>
    </source>
</evidence>
<protein>
    <recommendedName>
        <fullName evidence="3">Butirosin biosynthesis protein H N-terminal domain-containing protein</fullName>
    </recommendedName>
</protein>
<evidence type="ECO:0000313" key="1">
    <source>
        <dbReference type="EMBL" id="QUI24692.1"/>
    </source>
</evidence>
<reference evidence="1" key="1">
    <citation type="submission" date="2020-07" db="EMBL/GenBank/DDBJ databases">
        <title>Vallitalea pronyensis genome.</title>
        <authorList>
            <person name="Postec A."/>
        </authorList>
    </citation>
    <scope>NUCLEOTIDE SEQUENCE</scope>
    <source>
        <strain evidence="1">FatNI3</strain>
    </source>
</reference>
<sequence>MIKGSKILPFKYPPITCYEDQANTLSILLNDERTLPWIYSHYIHSEVFEKNGQQTKAHFYRMPCDWIRIDAVPFVIVEKMGIELHDFLMQSIDLGYYVRYPIDAFHIHSYQSNYHYPHHIMVYGYDQSNKKYHIADNFKLGKYSYEECTFKEMKKAFMSGVKKKVVIKNPVFNLLSLKKDFNYQFDVDFVSASLKAYVSSENISVLHLRQYEQHKKNWQYGLAQYGFLQNQIDALMKNEGYFGIRSFHFLFDHKSIMLDRIVYMSDKGYLKNKEAYYKDYSMIKKDCLTIRNLIIKYTIDSNIDTLERVKSLLYQVEENERKTLQSLIKDLQ</sequence>
<proteinExistence type="predicted"/>
<accession>A0A8J8MMN7</accession>
<organism evidence="1 2">
    <name type="scientific">Vallitalea pronyensis</name>
    <dbReference type="NCBI Taxonomy" id="1348613"/>
    <lineage>
        <taxon>Bacteria</taxon>
        <taxon>Bacillati</taxon>
        <taxon>Bacillota</taxon>
        <taxon>Clostridia</taxon>
        <taxon>Lachnospirales</taxon>
        <taxon>Vallitaleaceae</taxon>
        <taxon>Vallitalea</taxon>
    </lineage>
</organism>
<dbReference type="KEGG" id="vpy:HZI73_21370"/>
<gene>
    <name evidence="1" type="ORF">HZI73_21370</name>
</gene>
<name>A0A8J8MMN7_9FIRM</name>
<dbReference type="Proteomes" id="UP000683246">
    <property type="component" value="Chromosome"/>
</dbReference>
<keyword evidence="2" id="KW-1185">Reference proteome</keyword>
<dbReference type="EMBL" id="CP058649">
    <property type="protein sequence ID" value="QUI24692.1"/>
    <property type="molecule type" value="Genomic_DNA"/>
</dbReference>
<dbReference type="RefSeq" id="WP_212695386.1">
    <property type="nucleotide sequence ID" value="NZ_CP058649.1"/>
</dbReference>
<dbReference type="AlphaFoldDB" id="A0A8J8MMN7"/>